<gene>
    <name evidence="1" type="ORF">Thi970DRAFT_02359</name>
</gene>
<dbReference type="InterPro" id="IPR008533">
    <property type="entry name" value="DUF815"/>
</dbReference>
<proteinExistence type="predicted"/>
<evidence type="ECO:0000313" key="1">
    <source>
        <dbReference type="EMBL" id="EIC22111.1"/>
    </source>
</evidence>
<dbReference type="Gene3D" id="3.40.50.300">
    <property type="entry name" value="P-loop containing nucleotide triphosphate hydrolases"/>
    <property type="match status" value="1"/>
</dbReference>
<evidence type="ECO:0000313" key="2">
    <source>
        <dbReference type="Proteomes" id="UP000002964"/>
    </source>
</evidence>
<dbReference type="SUPFAM" id="SSF52540">
    <property type="entry name" value="P-loop containing nucleoside triphosphate hydrolases"/>
    <property type="match status" value="1"/>
</dbReference>
<dbReference type="eggNOG" id="COG2607">
    <property type="taxonomic scope" value="Bacteria"/>
</dbReference>
<dbReference type="RefSeq" id="WP_009148695.1">
    <property type="nucleotide sequence ID" value="NZ_CP121471.1"/>
</dbReference>
<accession>H8YZI4</accession>
<dbReference type="OrthoDB" id="9812140at2"/>
<reference evidence="2" key="1">
    <citation type="submission" date="2011-06" db="EMBL/GenBank/DDBJ databases">
        <authorList>
            <consortium name="US DOE Joint Genome Institute (JGI-PGF)"/>
            <person name="Lucas S."/>
            <person name="Han J."/>
            <person name="Lapidus A."/>
            <person name="Cheng J.-F."/>
            <person name="Goodwin L."/>
            <person name="Pitluck S."/>
            <person name="Peters L."/>
            <person name="Land M.L."/>
            <person name="Hauser L."/>
            <person name="Vogl K."/>
            <person name="Liu Z."/>
            <person name="Overmann J."/>
            <person name="Frigaard N.-U."/>
            <person name="Bryant D.A."/>
            <person name="Woyke T.J."/>
        </authorList>
    </citation>
    <scope>NUCLEOTIDE SEQUENCE [LARGE SCALE GENOMIC DNA]</scope>
    <source>
        <strain evidence="2">970</strain>
    </source>
</reference>
<reference evidence="1 2" key="2">
    <citation type="submission" date="2011-11" db="EMBL/GenBank/DDBJ databases">
        <authorList>
            <consortium name="US DOE Joint Genome Institute"/>
            <person name="Lucas S."/>
            <person name="Han J."/>
            <person name="Lapidus A."/>
            <person name="Cheng J.-F."/>
            <person name="Goodwin L."/>
            <person name="Pitluck S."/>
            <person name="Peters L."/>
            <person name="Ovchinnikova G."/>
            <person name="Zhang X."/>
            <person name="Detter J.C."/>
            <person name="Han C."/>
            <person name="Tapia R."/>
            <person name="Land M."/>
            <person name="Hauser L."/>
            <person name="Kyrpides N."/>
            <person name="Ivanova N."/>
            <person name="Pagani I."/>
            <person name="Vogl K."/>
            <person name="Liu Z."/>
            <person name="Overmann J."/>
            <person name="Frigaard N.-U."/>
            <person name="Bryant D."/>
            <person name="Woyke T."/>
        </authorList>
    </citation>
    <scope>NUCLEOTIDE SEQUENCE [LARGE SCALE GENOMIC DNA]</scope>
    <source>
        <strain evidence="1 2">970</strain>
    </source>
</reference>
<dbReference type="EMBL" id="JH603169">
    <property type="protein sequence ID" value="EIC22111.1"/>
    <property type="molecule type" value="Genomic_DNA"/>
</dbReference>
<dbReference type="Proteomes" id="UP000002964">
    <property type="component" value="Unassembled WGS sequence"/>
</dbReference>
<dbReference type="STRING" id="631362.Thi970DRAFT_02359"/>
<dbReference type="PANTHER" id="PTHR42935:SF1">
    <property type="entry name" value="SLR0930 PROTEIN"/>
    <property type="match status" value="1"/>
</dbReference>
<name>H8YZI4_9GAMM</name>
<organism evidence="1 2">
    <name type="scientific">Thiorhodovibrio frisius</name>
    <dbReference type="NCBI Taxonomy" id="631362"/>
    <lineage>
        <taxon>Bacteria</taxon>
        <taxon>Pseudomonadati</taxon>
        <taxon>Pseudomonadota</taxon>
        <taxon>Gammaproteobacteria</taxon>
        <taxon>Chromatiales</taxon>
        <taxon>Chromatiaceae</taxon>
        <taxon>Thiorhodovibrio</taxon>
    </lineage>
</organism>
<keyword evidence="2" id="KW-1185">Reference proteome</keyword>
<protein>
    <submittedName>
        <fullName evidence="1">Putative ATPase (AAA+ superfamily)</fullName>
    </submittedName>
</protein>
<dbReference type="PANTHER" id="PTHR42935">
    <property type="entry name" value="SLR0930 PROTEIN"/>
    <property type="match status" value="1"/>
</dbReference>
<dbReference type="Pfam" id="PF05673">
    <property type="entry name" value="DUF815"/>
    <property type="match status" value="1"/>
</dbReference>
<dbReference type="AlphaFoldDB" id="H8YZI4"/>
<dbReference type="HOGENOM" id="CLU_039512_0_0_6"/>
<dbReference type="InterPro" id="IPR027417">
    <property type="entry name" value="P-loop_NTPase"/>
</dbReference>
<sequence length="293" mass="33472">MSEKKKFLKRATRLMKRVEALLPAPPETPDFDAQSFRWRGGGRDGRLEAVRRPHRLALDDLLCIEHQRAVIERNTRQFLGGRTANNVLLWGSRGTGKSSLIKAIFTTYADQGLRLIEVDKADLIDLPYLLEAIDGREERFIVYCDDLSFEASESSYKTLKAVLDGSISAPPDNLLIYATSNRRHLLPEFQQENQQAHLIDGEIHLGESTEEKISLSDRFGLWLSFYPFSQEQYLRVVHHWLERLNDAQSVAAPANLEVINRKALQWALTRGSRSGRTAWQFARDFAGRLPSDH</sequence>